<dbReference type="InterPro" id="IPR036890">
    <property type="entry name" value="HATPase_C_sf"/>
</dbReference>
<keyword evidence="6" id="KW-1185">Reference proteome</keyword>
<gene>
    <name evidence="5" type="ORF">KP803_10810</name>
</gene>
<dbReference type="PRINTS" id="PR00344">
    <property type="entry name" value="BCTRLSENSOR"/>
</dbReference>
<dbReference type="SMART" id="SM00387">
    <property type="entry name" value="HATPase_c"/>
    <property type="match status" value="1"/>
</dbReference>
<organism evidence="5 6">
    <name type="scientific">Vibrio amylolyticus</name>
    <dbReference type="NCBI Taxonomy" id="2847292"/>
    <lineage>
        <taxon>Bacteria</taxon>
        <taxon>Pseudomonadati</taxon>
        <taxon>Pseudomonadota</taxon>
        <taxon>Gammaproteobacteria</taxon>
        <taxon>Vibrionales</taxon>
        <taxon>Vibrionaceae</taxon>
        <taxon>Vibrio</taxon>
    </lineage>
</organism>
<evidence type="ECO:0000259" key="4">
    <source>
        <dbReference type="PROSITE" id="PS50109"/>
    </source>
</evidence>
<dbReference type="AlphaFoldDB" id="A0A9X2BHF1"/>
<evidence type="ECO:0000313" key="5">
    <source>
        <dbReference type="EMBL" id="MCK6263764.1"/>
    </source>
</evidence>
<dbReference type="PANTHER" id="PTHR43065">
    <property type="entry name" value="SENSOR HISTIDINE KINASE"/>
    <property type="match status" value="1"/>
</dbReference>
<dbReference type="Pfam" id="PF13589">
    <property type="entry name" value="HATPase_c_3"/>
    <property type="match status" value="1"/>
</dbReference>
<dbReference type="PROSITE" id="PS50109">
    <property type="entry name" value="HIS_KIN"/>
    <property type="match status" value="1"/>
</dbReference>
<dbReference type="EMBL" id="JAJHVV010000006">
    <property type="protein sequence ID" value="MCK6263764.1"/>
    <property type="molecule type" value="Genomic_DNA"/>
</dbReference>
<dbReference type="InterPro" id="IPR004358">
    <property type="entry name" value="Sig_transdc_His_kin-like_C"/>
</dbReference>
<evidence type="ECO:0000256" key="2">
    <source>
        <dbReference type="ARBA" id="ARBA00012438"/>
    </source>
</evidence>
<name>A0A9X2BHF1_9VIBR</name>
<comment type="caution">
    <text evidence="5">The sequence shown here is derived from an EMBL/GenBank/DDBJ whole genome shotgun (WGS) entry which is preliminary data.</text>
</comment>
<dbReference type="SUPFAM" id="SSF55874">
    <property type="entry name" value="ATPase domain of HSP90 chaperone/DNA topoisomerase II/histidine kinase"/>
    <property type="match status" value="2"/>
</dbReference>
<dbReference type="InterPro" id="IPR005467">
    <property type="entry name" value="His_kinase_dom"/>
</dbReference>
<dbReference type="EC" id="2.7.13.3" evidence="2"/>
<evidence type="ECO:0000256" key="3">
    <source>
        <dbReference type="SAM" id="MobiDB-lite"/>
    </source>
</evidence>
<dbReference type="InterPro" id="IPR003594">
    <property type="entry name" value="HATPase_dom"/>
</dbReference>
<dbReference type="Gene3D" id="3.30.565.10">
    <property type="entry name" value="Histidine kinase-like ATPase, C-terminal domain"/>
    <property type="match status" value="2"/>
</dbReference>
<proteinExistence type="predicted"/>
<evidence type="ECO:0000256" key="1">
    <source>
        <dbReference type="ARBA" id="ARBA00000085"/>
    </source>
</evidence>
<dbReference type="GO" id="GO:0004673">
    <property type="term" value="F:protein histidine kinase activity"/>
    <property type="evidence" value="ECO:0007669"/>
    <property type="project" value="UniProtKB-EC"/>
</dbReference>
<sequence length="766" mass="86388">MMKIKKLESKPFELSARVTMQLGRESISSSTVAISELIKNSYDADAEEISIKFLLDSKGVNTLVIEDNGLGMDYATLTNNWLKIGTSNKVYNAYSPVKKRLRAGAKGLGRLGVDRLCKKLQLFTKTADMKAPLLLEVDWKKYEGVDVGLSDIEHDIYEVVGKVSDKYGKSNLDEKTQGTRLVLHDLTDNWSDSFVEVLVNELRLLVSPFKSMNDFKIKLNIERDGKNQNIEISSEHILDAARWHVKGMVDTDGNVGVEYHNKISNETIKLEPIPWHNWIKGAGKKANFGPVSFEFYYMSQGTEDLKRVNLKAKNFREFMRLNQGVRLYRDFFRVRPYGEPTGKGDWLGLGFRKASSPGGISQGGWKIGPNQIVGSVIISRNENAILNDQANREGIVENEAFDQLRVFLIKTIESFETLAHKDAKQNTDVNLSEELAAWVEKESKKYSEEYNQVLNNISNIKESKRSKKNKGKKGSKPKLSPEKLLEAELAKIANLAKRQEVIQDKVNDLIATYSEQISDMEYQKDTLSNLASIGILTISFGHEVRQHSSLAMSGISSVIKRLNRIPEPDDNIERCRRLSKHALEGAMYVDNFSKFALDNIKPDKRKRTKVNVLTVLNYISTMLKDTLDKMDVEFKIINELSIDSEFRVFSFEIDWESIIINMFTNAIWALETQTSTRVIEARLEDSVDEYVLTFADNGVGLESNSEENIFLPMVSGKRDKSGNSIGTGMGLAIVKTHVEDHMGGQIQASNCSSLGGAKFTIRIPKR</sequence>
<protein>
    <recommendedName>
        <fullName evidence="2">histidine kinase</fullName>
        <ecNumber evidence="2">2.7.13.3</ecNumber>
    </recommendedName>
</protein>
<evidence type="ECO:0000313" key="6">
    <source>
        <dbReference type="Proteomes" id="UP001139559"/>
    </source>
</evidence>
<dbReference type="GO" id="GO:0005524">
    <property type="term" value="F:ATP binding"/>
    <property type="evidence" value="ECO:0007669"/>
    <property type="project" value="UniProtKB-KW"/>
</dbReference>
<accession>A0A9X2BHF1</accession>
<comment type="catalytic activity">
    <reaction evidence="1">
        <text>ATP + protein L-histidine = ADP + protein N-phospho-L-histidine.</text>
        <dbReference type="EC" id="2.7.13.3"/>
    </reaction>
</comment>
<feature type="domain" description="Histidine kinase" evidence="4">
    <location>
        <begin position="658"/>
        <end position="766"/>
    </location>
</feature>
<feature type="region of interest" description="Disordered" evidence="3">
    <location>
        <begin position="461"/>
        <end position="480"/>
    </location>
</feature>
<feature type="compositionally biased region" description="Basic residues" evidence="3">
    <location>
        <begin position="464"/>
        <end position="476"/>
    </location>
</feature>
<keyword evidence="5" id="KW-0067">ATP-binding</keyword>
<dbReference type="Proteomes" id="UP001139559">
    <property type="component" value="Unassembled WGS sequence"/>
</dbReference>
<dbReference type="RefSeq" id="WP_248008853.1">
    <property type="nucleotide sequence ID" value="NZ_JAJHVV010000006.1"/>
</dbReference>
<keyword evidence="5" id="KW-0547">Nucleotide-binding</keyword>
<dbReference type="Pfam" id="PF02518">
    <property type="entry name" value="HATPase_c"/>
    <property type="match status" value="1"/>
</dbReference>
<reference evidence="5" key="1">
    <citation type="submission" date="2021-11" db="EMBL/GenBank/DDBJ databases">
        <title>Vibrio ZSDE26 sp. nov. and Vibrio ZSDZ34 sp. nov., isolated from coastal seawater in Qingdao.</title>
        <authorList>
            <person name="Zhang P."/>
        </authorList>
    </citation>
    <scope>NUCLEOTIDE SEQUENCE</scope>
    <source>
        <strain evidence="5">ZSDE26</strain>
    </source>
</reference>